<name>A0A318R0B4_PROMR</name>
<reference evidence="1 2" key="1">
    <citation type="journal article" date="2018" name="Appl. Environ. Microbiol.">
        <title>Genome rearrangement shapes Prochlorococcus ecological adaptation.</title>
        <authorList>
            <person name="Yan W."/>
            <person name="Wei S."/>
            <person name="Wang Q."/>
            <person name="Xiao X."/>
            <person name="Zeng Q."/>
            <person name="Jiao N."/>
            <person name="Zhang R."/>
        </authorList>
    </citation>
    <scope>NUCLEOTIDE SEQUENCE [LARGE SCALE GENOMIC DNA]</scope>
    <source>
        <strain evidence="1 2">XMU1408</strain>
    </source>
</reference>
<gene>
    <name evidence="1" type="ORF">DNJ73_04365</name>
</gene>
<dbReference type="SUPFAM" id="SSF53254">
    <property type="entry name" value="Phosphoglycerate mutase-like"/>
    <property type="match status" value="1"/>
</dbReference>
<proteinExistence type="predicted"/>
<protein>
    <recommendedName>
        <fullName evidence="3">Histidine phosphatase family protein</fullName>
    </recommendedName>
</protein>
<dbReference type="Proteomes" id="UP000247807">
    <property type="component" value="Unassembled WGS sequence"/>
</dbReference>
<dbReference type="InterPro" id="IPR013078">
    <property type="entry name" value="His_Pase_superF_clade-1"/>
</dbReference>
<organism evidence="1 2">
    <name type="scientific">Prochlorococcus marinus XMU1408</name>
    <dbReference type="NCBI Taxonomy" id="2213228"/>
    <lineage>
        <taxon>Bacteria</taxon>
        <taxon>Bacillati</taxon>
        <taxon>Cyanobacteriota</taxon>
        <taxon>Cyanophyceae</taxon>
        <taxon>Synechococcales</taxon>
        <taxon>Prochlorococcaceae</taxon>
        <taxon>Prochlorococcus</taxon>
    </lineage>
</organism>
<dbReference type="CDD" id="cd07067">
    <property type="entry name" value="HP_PGM_like"/>
    <property type="match status" value="1"/>
</dbReference>
<dbReference type="OrthoDB" id="2237472at2"/>
<evidence type="ECO:0000313" key="1">
    <source>
        <dbReference type="EMBL" id="PYE02987.1"/>
    </source>
</evidence>
<dbReference type="EMBL" id="QJUE01000002">
    <property type="protein sequence ID" value="PYE02987.1"/>
    <property type="molecule type" value="Genomic_DNA"/>
</dbReference>
<dbReference type="Gene3D" id="3.40.50.1240">
    <property type="entry name" value="Phosphoglycerate mutase-like"/>
    <property type="match status" value="1"/>
</dbReference>
<sequence length="242" mass="27910">MTLTISSSASFLYLLDNKSRIKQKLFTEKTSDIAAYRGTKAEKKWANIIQNGGYILHFRHADRNSYKDNVIFDALESVVHSNGINGTRFAESHYFSEGTCLNKRGKVQARVIGEHMRNINVPIGFIITSPICRARQTASIAFGKYDEIDFNLVHRGPFTEDKLNRVKKLKKLYLSMPIEQKNNTIVSSHNGDVIRDIFKNTKVDSMYVDEGGFFVISRKNNELTLEHRFNNFNDFSRHFYPR</sequence>
<evidence type="ECO:0008006" key="3">
    <source>
        <dbReference type="Google" id="ProtNLM"/>
    </source>
</evidence>
<accession>A0A318R0B4</accession>
<dbReference type="Pfam" id="PF00300">
    <property type="entry name" value="His_Phos_1"/>
    <property type="match status" value="1"/>
</dbReference>
<dbReference type="InterPro" id="IPR029033">
    <property type="entry name" value="His_PPase_superfam"/>
</dbReference>
<evidence type="ECO:0000313" key="2">
    <source>
        <dbReference type="Proteomes" id="UP000247807"/>
    </source>
</evidence>
<dbReference type="AlphaFoldDB" id="A0A318R0B4"/>
<comment type="caution">
    <text evidence="1">The sequence shown here is derived from an EMBL/GenBank/DDBJ whole genome shotgun (WGS) entry which is preliminary data.</text>
</comment>